<accession>A0A1I5RRL6</accession>
<keyword evidence="3" id="KW-0902">Two-component regulatory system</keyword>
<dbReference type="InterPro" id="IPR003594">
    <property type="entry name" value="HATPase_dom"/>
</dbReference>
<dbReference type="Proteomes" id="UP000199137">
    <property type="component" value="Unassembled WGS sequence"/>
</dbReference>
<protein>
    <submittedName>
        <fullName evidence="6">Histidine kinase-like ATPase domain-containing protein</fullName>
    </submittedName>
</protein>
<dbReference type="Gene3D" id="3.30.565.10">
    <property type="entry name" value="Histidine kinase-like ATPase, C-terminal domain"/>
    <property type="match status" value="1"/>
</dbReference>
<evidence type="ECO:0000313" key="6">
    <source>
        <dbReference type="EMBL" id="SFP61158.1"/>
    </source>
</evidence>
<evidence type="ECO:0000259" key="5">
    <source>
        <dbReference type="Pfam" id="PF02518"/>
    </source>
</evidence>
<feature type="region of interest" description="Disordered" evidence="4">
    <location>
        <begin position="90"/>
        <end position="136"/>
    </location>
</feature>
<dbReference type="InterPro" id="IPR050482">
    <property type="entry name" value="Sensor_HK_TwoCompSys"/>
</dbReference>
<evidence type="ECO:0000256" key="2">
    <source>
        <dbReference type="ARBA" id="ARBA00022777"/>
    </source>
</evidence>
<evidence type="ECO:0000256" key="4">
    <source>
        <dbReference type="SAM" id="MobiDB-lite"/>
    </source>
</evidence>
<sequence>MPSRGVFACPSSGGGRGAIAEPVAELTDDAPLHPAVSMAGPLDAVPAQLAEQVEAVVREAVSNAVRHAGASALSVSVAVRDEVVRISVTDDGTGLPEDVSPSGLGNLRERAESAGGTFALESPPPAAGSGWTGRRR</sequence>
<dbReference type="SUPFAM" id="SSF55874">
    <property type="entry name" value="ATPase domain of HSP90 chaperone/DNA topoisomerase II/histidine kinase"/>
    <property type="match status" value="1"/>
</dbReference>
<dbReference type="STRING" id="112413.SAMN05421854_10644"/>
<dbReference type="PANTHER" id="PTHR24421">
    <property type="entry name" value="NITRATE/NITRITE SENSOR PROTEIN NARX-RELATED"/>
    <property type="match status" value="1"/>
</dbReference>
<organism evidence="6 7">
    <name type="scientific">Amycolatopsis rubida</name>
    <dbReference type="NCBI Taxonomy" id="112413"/>
    <lineage>
        <taxon>Bacteria</taxon>
        <taxon>Bacillati</taxon>
        <taxon>Actinomycetota</taxon>
        <taxon>Actinomycetes</taxon>
        <taxon>Pseudonocardiales</taxon>
        <taxon>Pseudonocardiaceae</taxon>
        <taxon>Amycolatopsis</taxon>
    </lineage>
</organism>
<gene>
    <name evidence="6" type="ORF">SAMN05421854_10644</name>
</gene>
<dbReference type="InterPro" id="IPR036890">
    <property type="entry name" value="HATPase_C_sf"/>
</dbReference>
<feature type="domain" description="Histidine kinase/HSP90-like ATPase" evidence="5">
    <location>
        <begin position="51"/>
        <end position="114"/>
    </location>
</feature>
<dbReference type="CDD" id="cd16917">
    <property type="entry name" value="HATPase_UhpB-NarQ-NarX-like"/>
    <property type="match status" value="1"/>
</dbReference>
<evidence type="ECO:0000313" key="7">
    <source>
        <dbReference type="Proteomes" id="UP000199137"/>
    </source>
</evidence>
<keyword evidence="2 6" id="KW-0418">Kinase</keyword>
<dbReference type="EMBL" id="FOWC01000006">
    <property type="protein sequence ID" value="SFP61158.1"/>
    <property type="molecule type" value="Genomic_DNA"/>
</dbReference>
<proteinExistence type="predicted"/>
<name>A0A1I5RRL6_9PSEU</name>
<dbReference type="GO" id="GO:0016301">
    <property type="term" value="F:kinase activity"/>
    <property type="evidence" value="ECO:0007669"/>
    <property type="project" value="UniProtKB-KW"/>
</dbReference>
<dbReference type="AlphaFoldDB" id="A0A1I5RRL6"/>
<evidence type="ECO:0000256" key="3">
    <source>
        <dbReference type="ARBA" id="ARBA00023012"/>
    </source>
</evidence>
<evidence type="ECO:0000256" key="1">
    <source>
        <dbReference type="ARBA" id="ARBA00022679"/>
    </source>
</evidence>
<dbReference type="PANTHER" id="PTHR24421:SF56">
    <property type="entry name" value="OXYGEN SENSOR HISTIDINE KINASE RESPONSE REGULATOR DOST"/>
    <property type="match status" value="1"/>
</dbReference>
<dbReference type="Pfam" id="PF02518">
    <property type="entry name" value="HATPase_c"/>
    <property type="match status" value="1"/>
</dbReference>
<dbReference type="GO" id="GO:0000160">
    <property type="term" value="P:phosphorelay signal transduction system"/>
    <property type="evidence" value="ECO:0007669"/>
    <property type="project" value="UniProtKB-KW"/>
</dbReference>
<keyword evidence="1" id="KW-0808">Transferase</keyword>
<reference evidence="6 7" key="1">
    <citation type="submission" date="2016-10" db="EMBL/GenBank/DDBJ databases">
        <authorList>
            <person name="de Groot N.N."/>
        </authorList>
    </citation>
    <scope>NUCLEOTIDE SEQUENCE [LARGE SCALE GENOMIC DNA]</scope>
    <source>
        <strain evidence="6 7">DSM 44637</strain>
    </source>
</reference>